<gene>
    <name evidence="2" type="ORF">Q361_10123</name>
</gene>
<dbReference type="PANTHER" id="PTHR35024:SF4">
    <property type="entry name" value="POLYMER-FORMING CYTOSKELETAL PROTEIN"/>
    <property type="match status" value="1"/>
</dbReference>
<accession>A0A2S4NB63</accession>
<reference evidence="2 3" key="1">
    <citation type="submission" date="2018-01" db="EMBL/GenBank/DDBJ databases">
        <title>Genomic Encyclopedia of Type Strains, Phase I: the one thousand microbial genomes (KMG-I) project.</title>
        <authorList>
            <person name="Goeker M."/>
        </authorList>
    </citation>
    <scope>NUCLEOTIDE SEQUENCE [LARGE SCALE GENOMIC DNA]</scope>
    <source>
        <strain evidence="2 3">DSM 17960</strain>
    </source>
</reference>
<dbReference type="Proteomes" id="UP000237056">
    <property type="component" value="Unassembled WGS sequence"/>
</dbReference>
<proteinExistence type="inferred from homology"/>
<comment type="caution">
    <text evidence="2">The sequence shown here is derived from an EMBL/GenBank/DDBJ whole genome shotgun (WGS) entry which is preliminary data.</text>
</comment>
<organism evidence="2 3">
    <name type="scientific">Flavobacterium croceum DSM 17960</name>
    <dbReference type="NCBI Taxonomy" id="1121886"/>
    <lineage>
        <taxon>Bacteria</taxon>
        <taxon>Pseudomonadati</taxon>
        <taxon>Bacteroidota</taxon>
        <taxon>Flavobacteriia</taxon>
        <taxon>Flavobacteriales</taxon>
        <taxon>Flavobacteriaceae</taxon>
        <taxon>Flavobacterium</taxon>
    </lineage>
</organism>
<dbReference type="OrthoDB" id="5432602at2"/>
<dbReference type="InterPro" id="IPR007607">
    <property type="entry name" value="BacA/B"/>
</dbReference>
<evidence type="ECO:0000313" key="3">
    <source>
        <dbReference type="Proteomes" id="UP000237056"/>
    </source>
</evidence>
<protein>
    <submittedName>
        <fullName evidence="2">Cytoskeletal protein CcmA (Bactofilin family)</fullName>
    </submittedName>
</protein>
<dbReference type="EMBL" id="PQNY01000001">
    <property type="protein sequence ID" value="POS02925.1"/>
    <property type="molecule type" value="Genomic_DNA"/>
</dbReference>
<dbReference type="RefSeq" id="WP_103724675.1">
    <property type="nucleotide sequence ID" value="NZ_PQNY01000001.1"/>
</dbReference>
<dbReference type="Pfam" id="PF04519">
    <property type="entry name" value="Bactofilin"/>
    <property type="match status" value="1"/>
</dbReference>
<dbReference type="AlphaFoldDB" id="A0A2S4NB63"/>
<dbReference type="PANTHER" id="PTHR35024">
    <property type="entry name" value="HYPOTHETICAL CYTOSOLIC PROTEIN"/>
    <property type="match status" value="1"/>
</dbReference>
<name>A0A2S4NB63_9FLAO</name>
<evidence type="ECO:0000313" key="2">
    <source>
        <dbReference type="EMBL" id="POS02925.1"/>
    </source>
</evidence>
<sequence length="134" mass="14273">MFERKTTKTGTDQLGQTNRIVEGTTIKGNFSCAADTRIDGTLEGDFTSEGKLVIGPAGKFIGNIICTNCDIEGYFQGNLTISETLNLKSSAIVNGEVTCAKLSVEPGAEFNATCVMKSDVKNLKTHAKTTEKTA</sequence>
<comment type="similarity">
    <text evidence="1">Belongs to the bactofilin family.</text>
</comment>
<keyword evidence="3" id="KW-1185">Reference proteome</keyword>
<evidence type="ECO:0000256" key="1">
    <source>
        <dbReference type="ARBA" id="ARBA00044755"/>
    </source>
</evidence>